<keyword evidence="1" id="KW-0472">Membrane</keyword>
<evidence type="ECO:0000259" key="2">
    <source>
        <dbReference type="Pfam" id="PF02214"/>
    </source>
</evidence>
<dbReference type="GO" id="GO:0051260">
    <property type="term" value="P:protein homooligomerization"/>
    <property type="evidence" value="ECO:0007669"/>
    <property type="project" value="InterPro"/>
</dbReference>
<reference evidence="3" key="1">
    <citation type="submission" date="2021-06" db="EMBL/GenBank/DDBJ databases">
        <authorList>
            <person name="Kallberg Y."/>
            <person name="Tangrot J."/>
            <person name="Rosling A."/>
        </authorList>
    </citation>
    <scope>NUCLEOTIDE SEQUENCE</scope>
    <source>
        <strain evidence="3">MA453B</strain>
    </source>
</reference>
<gene>
    <name evidence="3" type="ORF">DERYTH_LOCUS18963</name>
</gene>
<protein>
    <submittedName>
        <fullName evidence="3">3127_t:CDS:1</fullName>
    </submittedName>
</protein>
<dbReference type="EMBL" id="CAJVPY010020048">
    <property type="protein sequence ID" value="CAG8773950.1"/>
    <property type="molecule type" value="Genomic_DNA"/>
</dbReference>
<keyword evidence="1" id="KW-1133">Transmembrane helix</keyword>
<dbReference type="InterPro" id="IPR003131">
    <property type="entry name" value="T1-type_BTB"/>
</dbReference>
<dbReference type="SUPFAM" id="SSF54695">
    <property type="entry name" value="POZ domain"/>
    <property type="match status" value="1"/>
</dbReference>
<organism evidence="3 4">
    <name type="scientific">Dentiscutata erythropus</name>
    <dbReference type="NCBI Taxonomy" id="1348616"/>
    <lineage>
        <taxon>Eukaryota</taxon>
        <taxon>Fungi</taxon>
        <taxon>Fungi incertae sedis</taxon>
        <taxon>Mucoromycota</taxon>
        <taxon>Glomeromycotina</taxon>
        <taxon>Glomeromycetes</taxon>
        <taxon>Diversisporales</taxon>
        <taxon>Gigasporaceae</taxon>
        <taxon>Dentiscutata</taxon>
    </lineage>
</organism>
<dbReference type="Gene3D" id="3.30.710.10">
    <property type="entry name" value="Potassium Channel Kv1.1, Chain A"/>
    <property type="match status" value="1"/>
</dbReference>
<evidence type="ECO:0000313" key="4">
    <source>
        <dbReference type="Proteomes" id="UP000789405"/>
    </source>
</evidence>
<evidence type="ECO:0000256" key="1">
    <source>
        <dbReference type="SAM" id="Phobius"/>
    </source>
</evidence>
<accession>A0A9N9NZA2</accession>
<feature type="transmembrane region" description="Helical" evidence="1">
    <location>
        <begin position="230"/>
        <end position="253"/>
    </location>
</feature>
<dbReference type="Proteomes" id="UP000789405">
    <property type="component" value="Unassembled WGS sequence"/>
</dbReference>
<feature type="domain" description="Potassium channel tetramerisation-type BTB" evidence="2">
    <location>
        <begin position="32"/>
        <end position="97"/>
    </location>
</feature>
<proteinExistence type="predicted"/>
<feature type="transmembrane region" description="Helical" evidence="1">
    <location>
        <begin position="144"/>
        <end position="164"/>
    </location>
</feature>
<dbReference type="OrthoDB" id="10025005at2759"/>
<feature type="non-terminal residue" evidence="3">
    <location>
        <position position="1"/>
    </location>
</feature>
<dbReference type="Pfam" id="PF02214">
    <property type="entry name" value="BTB_2"/>
    <property type="match status" value="1"/>
</dbReference>
<keyword evidence="4" id="KW-1185">Reference proteome</keyword>
<keyword evidence="1" id="KW-0812">Transmembrane</keyword>
<comment type="caution">
    <text evidence="3">The sequence shown here is derived from an EMBL/GenBank/DDBJ whole genome shotgun (WGS) entry which is preliminary data.</text>
</comment>
<evidence type="ECO:0000313" key="3">
    <source>
        <dbReference type="EMBL" id="CAG8773950.1"/>
    </source>
</evidence>
<dbReference type="InterPro" id="IPR011333">
    <property type="entry name" value="SKP1/BTB/POZ_sf"/>
</dbReference>
<dbReference type="AlphaFoldDB" id="A0A9N9NZA2"/>
<name>A0A9N9NZA2_9GLOM</name>
<sequence>MNYVYTTIDKAKVVAQVVTDSSSPTSNSDILSLNVGGTIFQISRRSILKYSNTYLGRLIRDFNQQHGIKPRQIIFISADPTIFQYVLDYYHYDQNVVWPNNDPILQERLRLIYNRFDIPNSNVQPPLHIQKFGIAIRTVIHNSFIQGINILTLAIGTLASNGVVQERNKIMMFSNLVPVVSIDLLLSVEQKSLIPSIYTNSPQKLIENITQNCSPYKNSDIRKNRDRVSLLLTSISTGLIIGDTGVACILLYFRSIGE</sequence>